<dbReference type="SUPFAM" id="SSF56219">
    <property type="entry name" value="DNase I-like"/>
    <property type="match status" value="1"/>
</dbReference>
<protein>
    <recommendedName>
        <fullName evidence="5">Endonuclease/exonuclease/phosphatase domain-containing protein</fullName>
    </recommendedName>
</protein>
<feature type="compositionally biased region" description="Basic and acidic residues" evidence="1">
    <location>
        <begin position="134"/>
        <end position="149"/>
    </location>
</feature>
<keyword evidence="4" id="KW-1185">Reference proteome</keyword>
<evidence type="ECO:0000256" key="2">
    <source>
        <dbReference type="SAM" id="Phobius"/>
    </source>
</evidence>
<accession>A0AAD3HIL6</accession>
<feature type="transmembrane region" description="Helical" evidence="2">
    <location>
        <begin position="227"/>
        <end position="249"/>
    </location>
</feature>
<feature type="transmembrane region" description="Helical" evidence="2">
    <location>
        <begin position="192"/>
        <end position="215"/>
    </location>
</feature>
<gene>
    <name evidence="3" type="ORF">Agub_g2724</name>
</gene>
<dbReference type="AlphaFoldDB" id="A0AAD3HIL6"/>
<evidence type="ECO:0000256" key="1">
    <source>
        <dbReference type="SAM" id="MobiDB-lite"/>
    </source>
</evidence>
<keyword evidence="2" id="KW-0812">Transmembrane</keyword>
<dbReference type="Proteomes" id="UP001054857">
    <property type="component" value="Unassembled WGS sequence"/>
</dbReference>
<feature type="non-terminal residue" evidence="3">
    <location>
        <position position="286"/>
    </location>
</feature>
<reference evidence="3 4" key="1">
    <citation type="journal article" date="2021" name="Sci. Rep.">
        <title>Genome sequencing of the multicellular alga Astrephomene provides insights into convergent evolution of germ-soma differentiation.</title>
        <authorList>
            <person name="Yamashita S."/>
            <person name="Yamamoto K."/>
            <person name="Matsuzaki R."/>
            <person name="Suzuki S."/>
            <person name="Yamaguchi H."/>
            <person name="Hirooka S."/>
            <person name="Minakuchi Y."/>
            <person name="Miyagishima S."/>
            <person name="Kawachi M."/>
            <person name="Toyoda A."/>
            <person name="Nozaki H."/>
        </authorList>
    </citation>
    <scope>NUCLEOTIDE SEQUENCE [LARGE SCALE GENOMIC DNA]</scope>
    <source>
        <strain evidence="3 4">NIES-4017</strain>
    </source>
</reference>
<feature type="compositionally biased region" description="Low complexity" evidence="1">
    <location>
        <begin position="31"/>
        <end position="51"/>
    </location>
</feature>
<proteinExistence type="predicted"/>
<feature type="region of interest" description="Disordered" evidence="1">
    <location>
        <begin position="28"/>
        <end position="65"/>
    </location>
</feature>
<feature type="region of interest" description="Disordered" evidence="1">
    <location>
        <begin position="115"/>
        <end position="160"/>
    </location>
</feature>
<dbReference type="EMBL" id="BMAR01000002">
    <property type="protein sequence ID" value="GFR41931.1"/>
    <property type="molecule type" value="Genomic_DNA"/>
</dbReference>
<evidence type="ECO:0008006" key="5">
    <source>
        <dbReference type="Google" id="ProtNLM"/>
    </source>
</evidence>
<comment type="caution">
    <text evidence="3">The sequence shown here is derived from an EMBL/GenBank/DDBJ whole genome shotgun (WGS) entry which is preliminary data.</text>
</comment>
<dbReference type="Gene3D" id="3.60.10.10">
    <property type="entry name" value="Endonuclease/exonuclease/phosphatase"/>
    <property type="match status" value="1"/>
</dbReference>
<feature type="non-terminal residue" evidence="3">
    <location>
        <position position="1"/>
    </location>
</feature>
<evidence type="ECO:0000313" key="3">
    <source>
        <dbReference type="EMBL" id="GFR41931.1"/>
    </source>
</evidence>
<feature type="compositionally biased region" description="Low complexity" evidence="1">
    <location>
        <begin position="118"/>
        <end position="133"/>
    </location>
</feature>
<organism evidence="3 4">
    <name type="scientific">Astrephomene gubernaculifera</name>
    <dbReference type="NCBI Taxonomy" id="47775"/>
    <lineage>
        <taxon>Eukaryota</taxon>
        <taxon>Viridiplantae</taxon>
        <taxon>Chlorophyta</taxon>
        <taxon>core chlorophytes</taxon>
        <taxon>Chlorophyceae</taxon>
        <taxon>CS clade</taxon>
        <taxon>Chlamydomonadales</taxon>
        <taxon>Astrephomenaceae</taxon>
        <taxon>Astrephomene</taxon>
    </lineage>
</organism>
<name>A0AAD3HIL6_9CHLO</name>
<evidence type="ECO:0000313" key="4">
    <source>
        <dbReference type="Proteomes" id="UP001054857"/>
    </source>
</evidence>
<keyword evidence="2" id="KW-0472">Membrane</keyword>
<keyword evidence="2" id="KW-1133">Transmembrane helix</keyword>
<dbReference type="InterPro" id="IPR036691">
    <property type="entry name" value="Endo/exonu/phosph_ase_sf"/>
</dbReference>
<sequence length="286" mass="29852">DLNCGPHTLEAAVLRSLLPHLRDAWLEVHGSSSSPSSPSSPSSSSPSSSSPHPGHTCKAAGNSFQPRRQLPSRIDYVWSSVAVEDCRLALQTTPEGHSYSDHFAVTARLALPPPPAPAAAVAAPPAPAAAAAAKEGEQQQQREVKATQEKEEEAQQQLRRQARRRQAALLRAALGVVGGGVGRASQTAGGHMLLAGIMLVQALCLCAFQPALSYLRLPPLPPPLVPLLPVLVLLLGLGAGVLGLVGLGADCGQSRALQQAALQLHVRIAELEEEGEGEEWGKEGGE</sequence>